<dbReference type="Proteomes" id="UP001305647">
    <property type="component" value="Unassembled WGS sequence"/>
</dbReference>
<accession>A0AAN6Q1E1</accession>
<evidence type="ECO:0000313" key="2">
    <source>
        <dbReference type="EMBL" id="KAK4101822.1"/>
    </source>
</evidence>
<reference evidence="2" key="2">
    <citation type="submission" date="2023-05" db="EMBL/GenBank/DDBJ databases">
        <authorList>
            <consortium name="Lawrence Berkeley National Laboratory"/>
            <person name="Steindorff A."/>
            <person name="Hensen N."/>
            <person name="Bonometti L."/>
            <person name="Westerberg I."/>
            <person name="Brannstrom I.O."/>
            <person name="Guillou S."/>
            <person name="Cros-Aarteil S."/>
            <person name="Calhoun S."/>
            <person name="Haridas S."/>
            <person name="Kuo A."/>
            <person name="Mondo S."/>
            <person name="Pangilinan J."/>
            <person name="Riley R."/>
            <person name="Labutti K."/>
            <person name="Andreopoulos B."/>
            <person name="Lipzen A."/>
            <person name="Chen C."/>
            <person name="Yanf M."/>
            <person name="Daum C."/>
            <person name="Ng V."/>
            <person name="Clum A."/>
            <person name="Ohm R."/>
            <person name="Martin F."/>
            <person name="Silar P."/>
            <person name="Natvig D."/>
            <person name="Lalanne C."/>
            <person name="Gautier V."/>
            <person name="Ament-Velasquez S.L."/>
            <person name="Kruys A."/>
            <person name="Hutchinson M.I."/>
            <person name="Powell A.J."/>
            <person name="Barry K."/>
            <person name="Miller A.N."/>
            <person name="Grigoriev I.V."/>
            <person name="Debuchy R."/>
            <person name="Gladieux P."/>
            <person name="Thoren M.H."/>
            <person name="Johannesson H."/>
        </authorList>
    </citation>
    <scope>NUCLEOTIDE SEQUENCE</scope>
    <source>
        <strain evidence="2">CBS 757.83</strain>
    </source>
</reference>
<organism evidence="2 3">
    <name type="scientific">Parathielavia hyrcaniae</name>
    <dbReference type="NCBI Taxonomy" id="113614"/>
    <lineage>
        <taxon>Eukaryota</taxon>
        <taxon>Fungi</taxon>
        <taxon>Dikarya</taxon>
        <taxon>Ascomycota</taxon>
        <taxon>Pezizomycotina</taxon>
        <taxon>Sordariomycetes</taxon>
        <taxon>Sordariomycetidae</taxon>
        <taxon>Sordariales</taxon>
        <taxon>Chaetomiaceae</taxon>
        <taxon>Parathielavia</taxon>
    </lineage>
</organism>
<evidence type="ECO:0000256" key="1">
    <source>
        <dbReference type="SAM" id="MobiDB-lite"/>
    </source>
</evidence>
<keyword evidence="3" id="KW-1185">Reference proteome</keyword>
<feature type="region of interest" description="Disordered" evidence="1">
    <location>
        <begin position="104"/>
        <end position="134"/>
    </location>
</feature>
<reference evidence="2" key="1">
    <citation type="journal article" date="2023" name="Mol. Phylogenet. Evol.">
        <title>Genome-scale phylogeny and comparative genomics of the fungal order Sordariales.</title>
        <authorList>
            <person name="Hensen N."/>
            <person name="Bonometti L."/>
            <person name="Westerberg I."/>
            <person name="Brannstrom I.O."/>
            <person name="Guillou S."/>
            <person name="Cros-Aarteil S."/>
            <person name="Calhoun S."/>
            <person name="Haridas S."/>
            <person name="Kuo A."/>
            <person name="Mondo S."/>
            <person name="Pangilinan J."/>
            <person name="Riley R."/>
            <person name="LaButti K."/>
            <person name="Andreopoulos B."/>
            <person name="Lipzen A."/>
            <person name="Chen C."/>
            <person name="Yan M."/>
            <person name="Daum C."/>
            <person name="Ng V."/>
            <person name="Clum A."/>
            <person name="Steindorff A."/>
            <person name="Ohm R.A."/>
            <person name="Martin F."/>
            <person name="Silar P."/>
            <person name="Natvig D.O."/>
            <person name="Lalanne C."/>
            <person name="Gautier V."/>
            <person name="Ament-Velasquez S.L."/>
            <person name="Kruys A."/>
            <person name="Hutchinson M.I."/>
            <person name="Powell A.J."/>
            <person name="Barry K."/>
            <person name="Miller A.N."/>
            <person name="Grigoriev I.V."/>
            <person name="Debuchy R."/>
            <person name="Gladieux P."/>
            <person name="Hiltunen Thoren M."/>
            <person name="Johannesson H."/>
        </authorList>
    </citation>
    <scope>NUCLEOTIDE SEQUENCE</scope>
    <source>
        <strain evidence="2">CBS 757.83</strain>
    </source>
</reference>
<comment type="caution">
    <text evidence="2">The sequence shown here is derived from an EMBL/GenBank/DDBJ whole genome shotgun (WGS) entry which is preliminary data.</text>
</comment>
<feature type="region of interest" description="Disordered" evidence="1">
    <location>
        <begin position="195"/>
        <end position="267"/>
    </location>
</feature>
<feature type="compositionally biased region" description="Low complexity" evidence="1">
    <location>
        <begin position="314"/>
        <end position="325"/>
    </location>
</feature>
<feature type="compositionally biased region" description="Polar residues" evidence="1">
    <location>
        <begin position="280"/>
        <end position="291"/>
    </location>
</feature>
<dbReference type="EMBL" id="MU863633">
    <property type="protein sequence ID" value="KAK4101822.1"/>
    <property type="molecule type" value="Genomic_DNA"/>
</dbReference>
<feature type="region of interest" description="Disordered" evidence="1">
    <location>
        <begin position="156"/>
        <end position="182"/>
    </location>
</feature>
<feature type="region of interest" description="Disordered" evidence="1">
    <location>
        <begin position="280"/>
        <end position="354"/>
    </location>
</feature>
<sequence>MLRLRPTTISLTRTDVTEVVNRRRLRKLLECDDYEACAASSRADTDAIRITSQPTNIKSSSSHTAKATAEGYVGPGSSSPSDAYHRVHPLVVADLPLLLPSDKPFDEDICPPGASAGGQAPRADGVEHDGKEGSARRLELCIRPKRSLPIMATSSAGMAPDGTPGSSCLHNTPRNKARSGVLVGDPDLSPVCLPSSRLAPRGMSGAEWRQKAGPSTPQRTTSLGSAARLLSGPVRSAPTSPEPFEDSNFGPGFDGSQSDGSSPTPRLKVSRRLRVYNDSLPASWQPQTPQNLAEARHQRRRHGAYTAPARRSSPRPVQTPMTTTTRPRRGLGPRREPSPPGLQTPGFMGLYGGVENMGDGASLVDETFEEGT</sequence>
<feature type="compositionally biased region" description="Basic and acidic residues" evidence="1">
    <location>
        <begin position="124"/>
        <end position="134"/>
    </location>
</feature>
<feature type="compositionally biased region" description="Polar residues" evidence="1">
    <location>
        <begin position="213"/>
        <end position="224"/>
    </location>
</feature>
<evidence type="ECO:0000313" key="3">
    <source>
        <dbReference type="Proteomes" id="UP001305647"/>
    </source>
</evidence>
<feature type="compositionally biased region" description="Polar residues" evidence="1">
    <location>
        <begin position="255"/>
        <end position="264"/>
    </location>
</feature>
<feature type="region of interest" description="Disordered" evidence="1">
    <location>
        <begin position="54"/>
        <end position="80"/>
    </location>
</feature>
<name>A0AAN6Q1E1_9PEZI</name>
<protein>
    <submittedName>
        <fullName evidence="2">Uncharacterized protein</fullName>
    </submittedName>
</protein>
<gene>
    <name evidence="2" type="ORF">N658DRAFT_38919</name>
</gene>
<proteinExistence type="predicted"/>
<dbReference type="AlphaFoldDB" id="A0AAN6Q1E1"/>
<feature type="compositionally biased region" description="Polar residues" evidence="1">
    <location>
        <begin position="164"/>
        <end position="174"/>
    </location>
</feature>